<evidence type="ECO:0000259" key="2">
    <source>
        <dbReference type="Pfam" id="PF09995"/>
    </source>
</evidence>
<keyword evidence="4" id="KW-1185">Reference proteome</keyword>
<name>A0AAD4F7Z1_9PEZI</name>
<proteinExistence type="predicted"/>
<dbReference type="AlphaFoldDB" id="A0AAD4F7Z1"/>
<dbReference type="InterPro" id="IPR018713">
    <property type="entry name" value="MPAB/Lcp_cat_dom"/>
</dbReference>
<protein>
    <recommendedName>
        <fullName evidence="2">ER-bound oxygenase mpaB/mpaB'/Rubber oxygenase catalytic domain-containing protein</fullName>
    </recommendedName>
</protein>
<accession>A0AAD4F7Z1</accession>
<gene>
    <name evidence="3" type="ORF">NEMBOFW57_004440</name>
</gene>
<dbReference type="GO" id="GO:0016491">
    <property type="term" value="F:oxidoreductase activity"/>
    <property type="evidence" value="ECO:0007669"/>
    <property type="project" value="InterPro"/>
</dbReference>
<dbReference type="PANTHER" id="PTHR37539:SF1">
    <property type="entry name" value="ER-BOUND OXYGENASE MPAB_MPAB'_RUBBER OXYGENASE CATALYTIC DOMAIN-CONTAINING PROTEIN"/>
    <property type="match status" value="1"/>
</dbReference>
<dbReference type="EMBL" id="JAHCVI010000001">
    <property type="protein sequence ID" value="KAG7294369.1"/>
    <property type="molecule type" value="Genomic_DNA"/>
</dbReference>
<reference evidence="3" key="1">
    <citation type="submission" date="2023-02" db="EMBL/GenBank/DDBJ databases">
        <authorList>
            <person name="Palmer J.M."/>
        </authorList>
    </citation>
    <scope>NUCLEOTIDE SEQUENCE</scope>
    <source>
        <strain evidence="3">FW57</strain>
    </source>
</reference>
<comment type="caution">
    <text evidence="3">The sequence shown here is derived from an EMBL/GenBank/DDBJ whole genome shotgun (WGS) entry which is preliminary data.</text>
</comment>
<feature type="domain" description="ER-bound oxygenase mpaB/mpaB'/Rubber oxygenase catalytic" evidence="2">
    <location>
        <begin position="134"/>
        <end position="351"/>
    </location>
</feature>
<sequence>MDASRPKVGACMTTWDYKFKWTEDHLTAEEMRPLMFTYDELATRSLDRFDDLAALHLRANRKPDDNGPGDPGHETQHPDLYEILSQRAHEDETLRELWDQVNTVPDWVDWAQIERGQKVFYRYAGPSIVGLTFQSLLGGMGSPRVVETLTRTGGFGVHVARRRLLETFQHVLDVTHSLPSLQPGPAAPGFASSIRVRLLHASVRRRILALARRQPSYFPTSAHGIPINDLDSIGTILAFSAAPIWLSLPRQGIYLRGPEIDDYLALWRYVAHLLGVPTHPFSSPPPARAWMESLLLADVAPSATSQTLGNNMLAALACQPPTYASADFLRAEAYWLNGPKLCTALGLAPPRWGHTLLVGAQCLLFMAVCYARRSVPAWDERGIARSRRVLKGFVVKQAGGTEARHEMQYVPELGKMETPADAPASPHHGGADTGRRGGGLWKGAEGRSLG</sequence>
<organism evidence="3 4">
    <name type="scientific">Staphylotrichum longicolle</name>
    <dbReference type="NCBI Taxonomy" id="669026"/>
    <lineage>
        <taxon>Eukaryota</taxon>
        <taxon>Fungi</taxon>
        <taxon>Dikarya</taxon>
        <taxon>Ascomycota</taxon>
        <taxon>Pezizomycotina</taxon>
        <taxon>Sordariomycetes</taxon>
        <taxon>Sordariomycetidae</taxon>
        <taxon>Sordariales</taxon>
        <taxon>Chaetomiaceae</taxon>
        <taxon>Staphylotrichum</taxon>
    </lineage>
</organism>
<dbReference type="Proteomes" id="UP001197093">
    <property type="component" value="Unassembled WGS sequence"/>
</dbReference>
<dbReference type="Pfam" id="PF09995">
    <property type="entry name" value="MPAB_Lcp_cat"/>
    <property type="match status" value="1"/>
</dbReference>
<dbReference type="InterPro" id="IPR037473">
    <property type="entry name" value="Lcp-like"/>
</dbReference>
<evidence type="ECO:0000313" key="4">
    <source>
        <dbReference type="Proteomes" id="UP001197093"/>
    </source>
</evidence>
<dbReference type="PANTHER" id="PTHR37539">
    <property type="entry name" value="SECRETED PROTEIN-RELATED"/>
    <property type="match status" value="1"/>
</dbReference>
<evidence type="ECO:0000313" key="3">
    <source>
        <dbReference type="EMBL" id="KAG7294369.1"/>
    </source>
</evidence>
<evidence type="ECO:0000256" key="1">
    <source>
        <dbReference type="SAM" id="MobiDB-lite"/>
    </source>
</evidence>
<feature type="region of interest" description="Disordered" evidence="1">
    <location>
        <begin position="416"/>
        <end position="450"/>
    </location>
</feature>